<dbReference type="CDD" id="cd17546">
    <property type="entry name" value="REC_hyHK_CKI1_RcsC-like"/>
    <property type="match status" value="2"/>
</dbReference>
<comment type="subunit">
    <text evidence="14">At low DSF concentrations, interacts with RpfF.</text>
</comment>
<evidence type="ECO:0000256" key="9">
    <source>
        <dbReference type="ARBA" id="ARBA00022777"/>
    </source>
</evidence>
<dbReference type="eggNOG" id="COG0784">
    <property type="taxonomic scope" value="Bacteria"/>
</dbReference>
<keyword evidence="4" id="KW-1003">Cell membrane</keyword>
<dbReference type="eggNOG" id="COG0745">
    <property type="taxonomic scope" value="Bacteria"/>
</dbReference>
<dbReference type="PROSITE" id="PS50110">
    <property type="entry name" value="RESPONSE_REGULATORY"/>
    <property type="match status" value="2"/>
</dbReference>
<dbReference type="PROSITE" id="PS50894">
    <property type="entry name" value="HPT"/>
    <property type="match status" value="1"/>
</dbReference>
<dbReference type="KEGG" id="saci:Sinac_2215"/>
<dbReference type="InterPro" id="IPR003594">
    <property type="entry name" value="HATPase_dom"/>
</dbReference>
<evidence type="ECO:0000259" key="20">
    <source>
        <dbReference type="PROSITE" id="PS50110"/>
    </source>
</evidence>
<dbReference type="eggNOG" id="COG2205">
    <property type="taxonomic scope" value="Bacteria"/>
</dbReference>
<dbReference type="Gene3D" id="3.40.50.2300">
    <property type="match status" value="2"/>
</dbReference>
<proteinExistence type="predicted"/>
<feature type="coiled-coil region" evidence="18">
    <location>
        <begin position="228"/>
        <end position="262"/>
    </location>
</feature>
<dbReference type="CDD" id="cd00082">
    <property type="entry name" value="HisKA"/>
    <property type="match status" value="1"/>
</dbReference>
<evidence type="ECO:0000256" key="10">
    <source>
        <dbReference type="ARBA" id="ARBA00022840"/>
    </source>
</evidence>
<evidence type="ECO:0000256" key="2">
    <source>
        <dbReference type="ARBA" id="ARBA00004651"/>
    </source>
</evidence>
<dbReference type="SUPFAM" id="SSF55874">
    <property type="entry name" value="ATPase domain of HSP90 chaperone/DNA topoisomerase II/histidine kinase"/>
    <property type="match status" value="1"/>
</dbReference>
<dbReference type="HOGENOM" id="CLU_000445_104_15_0"/>
<keyword evidence="9 22" id="KW-0418">Kinase</keyword>
<dbReference type="SUPFAM" id="SSF47384">
    <property type="entry name" value="Homodimeric domain of signal transducing histidine kinase"/>
    <property type="match status" value="1"/>
</dbReference>
<comment type="catalytic activity">
    <reaction evidence="1">
        <text>ATP + protein L-histidine = ADP + protein N-phospho-L-histidine.</text>
        <dbReference type="EC" id="2.7.13.3"/>
    </reaction>
</comment>
<dbReference type="SUPFAM" id="SSF47226">
    <property type="entry name" value="Histidine-containing phosphotransfer domain, HPT domain"/>
    <property type="match status" value="1"/>
</dbReference>
<evidence type="ECO:0000313" key="23">
    <source>
        <dbReference type="Proteomes" id="UP000010798"/>
    </source>
</evidence>
<dbReference type="Gene3D" id="1.10.287.130">
    <property type="match status" value="1"/>
</dbReference>
<dbReference type="PRINTS" id="PR00344">
    <property type="entry name" value="BCTRLSENSOR"/>
</dbReference>
<dbReference type="OrthoDB" id="9803190at2"/>
<dbReference type="Pfam" id="PF02518">
    <property type="entry name" value="HATPase_c"/>
    <property type="match status" value="1"/>
</dbReference>
<evidence type="ECO:0000256" key="8">
    <source>
        <dbReference type="ARBA" id="ARBA00022741"/>
    </source>
</evidence>
<gene>
    <name evidence="22" type="ordered locus">Sinac_2215</name>
</gene>
<feature type="modified residue" description="4-aspartylphosphate" evidence="17">
    <location>
        <position position="559"/>
    </location>
</feature>
<keyword evidence="23" id="KW-1185">Reference proteome</keyword>
<evidence type="ECO:0000256" key="11">
    <source>
        <dbReference type="ARBA" id="ARBA00022989"/>
    </source>
</evidence>
<dbReference type="SMART" id="SM00388">
    <property type="entry name" value="HisKA"/>
    <property type="match status" value="1"/>
</dbReference>
<evidence type="ECO:0000256" key="14">
    <source>
        <dbReference type="ARBA" id="ARBA00064003"/>
    </source>
</evidence>
<dbReference type="InterPro" id="IPR011006">
    <property type="entry name" value="CheY-like_superfamily"/>
</dbReference>
<dbReference type="InterPro" id="IPR036890">
    <property type="entry name" value="HATPase_C_sf"/>
</dbReference>
<feature type="domain" description="Response regulatory" evidence="20">
    <location>
        <begin position="651"/>
        <end position="800"/>
    </location>
</feature>
<dbReference type="PROSITE" id="PS50109">
    <property type="entry name" value="HIS_KIN"/>
    <property type="match status" value="1"/>
</dbReference>
<keyword evidence="11" id="KW-1133">Transmembrane helix</keyword>
<dbReference type="Proteomes" id="UP000010798">
    <property type="component" value="Chromosome"/>
</dbReference>
<keyword evidence="10" id="KW-0067">ATP-binding</keyword>
<organism evidence="22 23">
    <name type="scientific">Singulisphaera acidiphila (strain ATCC BAA-1392 / DSM 18658 / VKM B-2454 / MOB10)</name>
    <dbReference type="NCBI Taxonomy" id="886293"/>
    <lineage>
        <taxon>Bacteria</taxon>
        <taxon>Pseudomonadati</taxon>
        <taxon>Planctomycetota</taxon>
        <taxon>Planctomycetia</taxon>
        <taxon>Isosphaerales</taxon>
        <taxon>Isosphaeraceae</taxon>
        <taxon>Singulisphaera</taxon>
    </lineage>
</organism>
<dbReference type="EMBL" id="CP003364">
    <property type="protein sequence ID" value="AGA26533.1"/>
    <property type="molecule type" value="Genomic_DNA"/>
</dbReference>
<dbReference type="SMART" id="SM00448">
    <property type="entry name" value="REC"/>
    <property type="match status" value="2"/>
</dbReference>
<keyword evidence="6" id="KW-0808">Transferase</keyword>
<feature type="domain" description="Response regulatory" evidence="20">
    <location>
        <begin position="505"/>
        <end position="626"/>
    </location>
</feature>
<accession>L0DCG7</accession>
<evidence type="ECO:0000259" key="19">
    <source>
        <dbReference type="PROSITE" id="PS50109"/>
    </source>
</evidence>
<keyword evidence="5 17" id="KW-0597">Phosphoprotein</keyword>
<dbReference type="STRING" id="886293.Sinac_2215"/>
<evidence type="ECO:0000256" key="4">
    <source>
        <dbReference type="ARBA" id="ARBA00022475"/>
    </source>
</evidence>
<evidence type="ECO:0000256" key="6">
    <source>
        <dbReference type="ARBA" id="ARBA00022679"/>
    </source>
</evidence>
<dbReference type="Pfam" id="PF01627">
    <property type="entry name" value="Hpt"/>
    <property type="match status" value="1"/>
</dbReference>
<evidence type="ECO:0000256" key="16">
    <source>
        <dbReference type="PROSITE-ProRule" id="PRU00110"/>
    </source>
</evidence>
<protein>
    <recommendedName>
        <fullName evidence="15">Sensory/regulatory protein RpfC</fullName>
        <ecNumber evidence="3">2.7.13.3</ecNumber>
    </recommendedName>
</protein>
<name>L0DCG7_SINAD</name>
<dbReference type="GO" id="GO:0000155">
    <property type="term" value="F:phosphorelay sensor kinase activity"/>
    <property type="evidence" value="ECO:0007669"/>
    <property type="project" value="InterPro"/>
</dbReference>
<dbReference type="PANTHER" id="PTHR45339:SF1">
    <property type="entry name" value="HYBRID SIGNAL TRANSDUCTION HISTIDINE KINASE J"/>
    <property type="match status" value="1"/>
</dbReference>
<dbReference type="InterPro" id="IPR036641">
    <property type="entry name" value="HPT_dom_sf"/>
</dbReference>
<evidence type="ECO:0000256" key="18">
    <source>
        <dbReference type="SAM" id="Coils"/>
    </source>
</evidence>
<dbReference type="Pfam" id="PF00072">
    <property type="entry name" value="Response_reg"/>
    <property type="match status" value="2"/>
</dbReference>
<evidence type="ECO:0000256" key="13">
    <source>
        <dbReference type="ARBA" id="ARBA00023136"/>
    </source>
</evidence>
<dbReference type="InterPro" id="IPR001789">
    <property type="entry name" value="Sig_transdc_resp-reg_receiver"/>
</dbReference>
<sequence>MENPIEDVRSIRHTLRDLAALAALPASWIGGSPLQVAESLADVLLQRIRPDFIYLRYRDQADGAEREVIRTLQGPSSEEQTRQIGQILPLRFAFAQADPARPVPNPLGSGETRLVVIPLGVDGDVGVLAAGSSQAGFPSQDNHLLLSVGADQASLMLRRHPTEESLRQSEHRFQASLNRVFLPSDSLALDERGIEAKPGTLDCGSLKQEDIAGRSFWEAQSWTGTDAALQYVSERERLEAELRRAKETAESANRAKDEFLANVSHEIRTPLNAIIGMTELALDTPLTGDQRDCLQTAMSAAANLLGVIDDLLDFSKLEAGKLEIASTPFSLRSALSDTMRLLALRAHRKGLELVGQVALSVPDALIGDVGRLKQVLLNLVGNAIKFTEVGEVIVEVSAAEVVGARNEVSLRVAVRDTGIGIPADHQEKIFLAFEQANTSTTRKYGGTGLGLTIAARLVALMSGTIEVESKPDRGSQFVFHVRFQRQPHRTELPDDQPPAWLHHLPVLIVDDNATNRRILEEWLLEWLMAPTAMSNGLAALDALRQGAVRGRPYALVLLDARMPDTDGLSLAAMIRQRPELSATRVIMLTSGKIPGEERRLRELQVDAQLLKPIQQHELLETIQRVMDRAIDDVPPFLDPSALPIPHSRPLRILLAEDNEFNTRLVERLLTRRGHLVQVAEDGQQALALLGLNEWSPARLAPKWNAERERTAADGGLSSSPLAKEFDLLLLDLHMPKLDGYAVVTAIRQQEKSLGGHLPVVALTARSQPEDRARCLAAGMDDYLAKPIRTTELLAVIEGLVHSRPSPFQREPTCGDDPHHQLLTASTLLAACGDDETGLRELCEDFQTYAPARLIAVRTALNDHNAAQLREAAHKLAGLLSTFSTPAGNAASDLEERAAHSQLEAAPQLVRRLETMAQALLLQLPGLSLERLRSAP</sequence>
<keyword evidence="12" id="KW-0902">Two-component regulatory system</keyword>
<reference evidence="22 23" key="1">
    <citation type="submission" date="2012-02" db="EMBL/GenBank/DDBJ databases">
        <title>Complete sequence of chromosome of Singulisphaera acidiphila DSM 18658.</title>
        <authorList>
            <consortium name="US DOE Joint Genome Institute (JGI-PGF)"/>
            <person name="Lucas S."/>
            <person name="Copeland A."/>
            <person name="Lapidus A."/>
            <person name="Glavina del Rio T."/>
            <person name="Dalin E."/>
            <person name="Tice H."/>
            <person name="Bruce D."/>
            <person name="Goodwin L."/>
            <person name="Pitluck S."/>
            <person name="Peters L."/>
            <person name="Ovchinnikova G."/>
            <person name="Chertkov O."/>
            <person name="Kyrpides N."/>
            <person name="Mavromatis K."/>
            <person name="Ivanova N."/>
            <person name="Brettin T."/>
            <person name="Detter J.C."/>
            <person name="Han C."/>
            <person name="Larimer F."/>
            <person name="Land M."/>
            <person name="Hauser L."/>
            <person name="Markowitz V."/>
            <person name="Cheng J.-F."/>
            <person name="Hugenholtz P."/>
            <person name="Woyke T."/>
            <person name="Wu D."/>
            <person name="Tindall B."/>
            <person name="Pomrenke H."/>
            <person name="Brambilla E."/>
            <person name="Klenk H.-P."/>
            <person name="Eisen J.A."/>
        </authorList>
    </citation>
    <scope>NUCLEOTIDE SEQUENCE [LARGE SCALE GENOMIC DNA]</scope>
    <source>
        <strain evidence="23">ATCC BAA-1392 / DSM 18658 / VKM B-2454 / MOB10</strain>
    </source>
</reference>
<dbReference type="Gene3D" id="1.20.120.160">
    <property type="entry name" value="HPT domain"/>
    <property type="match status" value="1"/>
</dbReference>
<dbReference type="InterPro" id="IPR008207">
    <property type="entry name" value="Sig_transdc_His_kin_Hpt_dom"/>
</dbReference>
<dbReference type="AlphaFoldDB" id="L0DCG7"/>
<dbReference type="GO" id="GO:0005524">
    <property type="term" value="F:ATP binding"/>
    <property type="evidence" value="ECO:0007669"/>
    <property type="project" value="UniProtKB-KW"/>
</dbReference>
<dbReference type="RefSeq" id="WP_015245689.1">
    <property type="nucleotide sequence ID" value="NC_019892.1"/>
</dbReference>
<dbReference type="Pfam" id="PF00512">
    <property type="entry name" value="HisKA"/>
    <property type="match status" value="1"/>
</dbReference>
<feature type="domain" description="Histidine kinase" evidence="19">
    <location>
        <begin position="262"/>
        <end position="485"/>
    </location>
</feature>
<evidence type="ECO:0000256" key="7">
    <source>
        <dbReference type="ARBA" id="ARBA00022692"/>
    </source>
</evidence>
<feature type="modified residue" description="4-aspartylphosphate" evidence="17">
    <location>
        <position position="731"/>
    </location>
</feature>
<dbReference type="CDD" id="cd16922">
    <property type="entry name" value="HATPase_EvgS-ArcB-TorS-like"/>
    <property type="match status" value="1"/>
</dbReference>
<feature type="domain" description="HPt" evidence="21">
    <location>
        <begin position="834"/>
        <end position="926"/>
    </location>
</feature>
<keyword evidence="13" id="KW-0472">Membrane</keyword>
<dbReference type="PANTHER" id="PTHR45339">
    <property type="entry name" value="HYBRID SIGNAL TRANSDUCTION HISTIDINE KINASE J"/>
    <property type="match status" value="1"/>
</dbReference>
<dbReference type="GO" id="GO:0005886">
    <property type="term" value="C:plasma membrane"/>
    <property type="evidence" value="ECO:0007669"/>
    <property type="project" value="UniProtKB-SubCell"/>
</dbReference>
<dbReference type="SMART" id="SM00387">
    <property type="entry name" value="HATPase_c"/>
    <property type="match status" value="1"/>
</dbReference>
<dbReference type="InterPro" id="IPR003661">
    <property type="entry name" value="HisK_dim/P_dom"/>
</dbReference>
<keyword evidence="18" id="KW-0175">Coiled coil</keyword>
<dbReference type="InterPro" id="IPR036097">
    <property type="entry name" value="HisK_dim/P_sf"/>
</dbReference>
<dbReference type="EC" id="2.7.13.3" evidence="3"/>
<keyword evidence="7" id="KW-0812">Transmembrane</keyword>
<evidence type="ECO:0000313" key="22">
    <source>
        <dbReference type="EMBL" id="AGA26533.1"/>
    </source>
</evidence>
<dbReference type="FunFam" id="1.10.287.130:FF:000002">
    <property type="entry name" value="Two-component osmosensing histidine kinase"/>
    <property type="match status" value="1"/>
</dbReference>
<dbReference type="Gene3D" id="3.30.565.10">
    <property type="entry name" value="Histidine kinase-like ATPase, C-terminal domain"/>
    <property type="match status" value="1"/>
</dbReference>
<dbReference type="FunFam" id="3.30.565.10:FF:000010">
    <property type="entry name" value="Sensor histidine kinase RcsC"/>
    <property type="match status" value="1"/>
</dbReference>
<evidence type="ECO:0000256" key="12">
    <source>
        <dbReference type="ARBA" id="ARBA00023012"/>
    </source>
</evidence>
<evidence type="ECO:0000256" key="5">
    <source>
        <dbReference type="ARBA" id="ARBA00022553"/>
    </source>
</evidence>
<dbReference type="SUPFAM" id="SSF52172">
    <property type="entry name" value="CheY-like"/>
    <property type="match status" value="2"/>
</dbReference>
<evidence type="ECO:0000256" key="15">
    <source>
        <dbReference type="ARBA" id="ARBA00068150"/>
    </source>
</evidence>
<evidence type="ECO:0000259" key="21">
    <source>
        <dbReference type="PROSITE" id="PS50894"/>
    </source>
</evidence>
<dbReference type="InterPro" id="IPR005467">
    <property type="entry name" value="His_kinase_dom"/>
</dbReference>
<dbReference type="InterPro" id="IPR004358">
    <property type="entry name" value="Sig_transdc_His_kin-like_C"/>
</dbReference>
<evidence type="ECO:0000256" key="17">
    <source>
        <dbReference type="PROSITE-ProRule" id="PRU00169"/>
    </source>
</evidence>
<evidence type="ECO:0000256" key="1">
    <source>
        <dbReference type="ARBA" id="ARBA00000085"/>
    </source>
</evidence>
<comment type="subcellular location">
    <subcellularLocation>
        <location evidence="2">Cell membrane</location>
        <topology evidence="2">Multi-pass membrane protein</topology>
    </subcellularLocation>
</comment>
<evidence type="ECO:0000256" key="3">
    <source>
        <dbReference type="ARBA" id="ARBA00012438"/>
    </source>
</evidence>
<keyword evidence="8" id="KW-0547">Nucleotide-binding</keyword>
<feature type="modified residue" description="Phosphohistidine" evidence="16">
    <location>
        <position position="873"/>
    </location>
</feature>